<evidence type="ECO:0000256" key="1">
    <source>
        <dbReference type="SAM" id="Phobius"/>
    </source>
</evidence>
<evidence type="ECO:0000313" key="2">
    <source>
        <dbReference type="EMBL" id="MDU8885256.1"/>
    </source>
</evidence>
<evidence type="ECO:0000313" key="3">
    <source>
        <dbReference type="Proteomes" id="UP001268651"/>
    </source>
</evidence>
<keyword evidence="1" id="KW-0472">Membrane</keyword>
<dbReference type="RefSeq" id="WP_316661115.1">
    <property type="nucleotide sequence ID" value="NZ_JAWHTF010000001.1"/>
</dbReference>
<feature type="transmembrane region" description="Helical" evidence="1">
    <location>
        <begin position="21"/>
        <end position="43"/>
    </location>
</feature>
<dbReference type="Proteomes" id="UP001268651">
    <property type="component" value="Unassembled WGS sequence"/>
</dbReference>
<dbReference type="EMBL" id="JAWHTF010000001">
    <property type="protein sequence ID" value="MDU8885256.1"/>
    <property type="molecule type" value="Genomic_DNA"/>
</dbReference>
<accession>A0ABU3U4C5</accession>
<protein>
    <submittedName>
        <fullName evidence="2">DUF6090 family protein</fullName>
    </submittedName>
</protein>
<comment type="caution">
    <text evidence="2">The sequence shown here is derived from an EMBL/GenBank/DDBJ whole genome shotgun (WGS) entry which is preliminary data.</text>
</comment>
<name>A0ABU3U4C5_9FLAO</name>
<organism evidence="2 3">
    <name type="scientific">Gilvirhabdus luticola</name>
    <dbReference type="NCBI Taxonomy" id="3079858"/>
    <lineage>
        <taxon>Bacteria</taxon>
        <taxon>Pseudomonadati</taxon>
        <taxon>Bacteroidota</taxon>
        <taxon>Flavobacteriia</taxon>
        <taxon>Flavobacteriales</taxon>
        <taxon>Flavobacteriaceae</taxon>
        <taxon>Gilvirhabdus</taxon>
    </lineage>
</organism>
<gene>
    <name evidence="2" type="ORF">RXV94_03725</name>
</gene>
<keyword evidence="1" id="KW-0812">Transmembrane</keyword>
<reference evidence="2 3" key="1">
    <citation type="submission" date="2023-10" db="EMBL/GenBank/DDBJ databases">
        <title>Marimonas sp. nov. isolated from tidal mud flat.</title>
        <authorList>
            <person name="Jaincy N.J."/>
            <person name="Srinivasan S."/>
            <person name="Lee S.-S."/>
        </authorList>
    </citation>
    <scope>NUCLEOTIDE SEQUENCE [LARGE SCALE GENOMIC DNA]</scope>
    <source>
        <strain evidence="2 3">MJ-SS3</strain>
    </source>
</reference>
<proteinExistence type="predicted"/>
<sequence>MIKFFRKIRKKLLAEGKTANYVKYAIGEIVLVVIGILIALTVAEWNNARHDNKTEIRLLNELHKGISEDFDSINKRLESTNKCILKLIELDSLLKLDVPVANEHLYELFGNVYGLRYLNLNKAIYEDLKSTGFGIIKDDKLRSQIIKVFEDNYKYIDGFKQIEFLVNQVNRPYYLTNFVELKFQKYAKPKDFQTLWKDTYYKNIVNYRLTTLQINQQAYYPKTIHELKILLKLIEQYLK</sequence>
<keyword evidence="3" id="KW-1185">Reference proteome</keyword>
<dbReference type="InterPro" id="IPR045749">
    <property type="entry name" value="DUF6090"/>
</dbReference>
<dbReference type="Pfam" id="PF19578">
    <property type="entry name" value="DUF6090"/>
    <property type="match status" value="1"/>
</dbReference>
<keyword evidence="1" id="KW-1133">Transmembrane helix</keyword>